<name>A0A7J7MVH6_9MAGN</name>
<dbReference type="InterPro" id="IPR013210">
    <property type="entry name" value="LRR_N_plant-typ"/>
</dbReference>
<evidence type="ECO:0000313" key="13">
    <source>
        <dbReference type="EMBL" id="KAF6158802.1"/>
    </source>
</evidence>
<evidence type="ECO:0000256" key="2">
    <source>
        <dbReference type="ARBA" id="ARBA00022614"/>
    </source>
</evidence>
<protein>
    <recommendedName>
        <fullName evidence="12">Protein kinase domain-containing protein</fullName>
    </recommendedName>
</protein>
<evidence type="ECO:0000256" key="4">
    <source>
        <dbReference type="ARBA" id="ARBA00022729"/>
    </source>
</evidence>
<dbReference type="InterPro" id="IPR046959">
    <property type="entry name" value="PRK1-6/SRF4-like"/>
</dbReference>
<dbReference type="Pfam" id="PF00560">
    <property type="entry name" value="LRR_1"/>
    <property type="match status" value="1"/>
</dbReference>
<keyword evidence="4 11" id="KW-0732">Signal</keyword>
<evidence type="ECO:0000256" key="9">
    <source>
        <dbReference type="ARBA" id="ARBA00023180"/>
    </source>
</evidence>
<dbReference type="Pfam" id="PF00069">
    <property type="entry name" value="Pkinase"/>
    <property type="match status" value="1"/>
</dbReference>
<dbReference type="PROSITE" id="PS50011">
    <property type="entry name" value="PROTEIN_KINASE_DOM"/>
    <property type="match status" value="1"/>
</dbReference>
<evidence type="ECO:0000256" key="8">
    <source>
        <dbReference type="ARBA" id="ARBA00023170"/>
    </source>
</evidence>
<keyword evidence="14" id="KW-1185">Reference proteome</keyword>
<evidence type="ECO:0000259" key="12">
    <source>
        <dbReference type="PROSITE" id="PS50011"/>
    </source>
</evidence>
<evidence type="ECO:0000256" key="11">
    <source>
        <dbReference type="SAM" id="SignalP"/>
    </source>
</evidence>
<reference evidence="13 14" key="1">
    <citation type="journal article" date="2020" name="IScience">
        <title>Genome Sequencing of the Endangered Kingdonia uniflora (Circaeasteraceae, Ranunculales) Reveals Potential Mechanisms of Evolutionary Specialization.</title>
        <authorList>
            <person name="Sun Y."/>
            <person name="Deng T."/>
            <person name="Zhang A."/>
            <person name="Moore M.J."/>
            <person name="Landis J.B."/>
            <person name="Lin N."/>
            <person name="Zhang H."/>
            <person name="Zhang X."/>
            <person name="Huang J."/>
            <person name="Zhang X."/>
            <person name="Sun H."/>
            <person name="Wang H."/>
        </authorList>
    </citation>
    <scope>NUCLEOTIDE SEQUENCE [LARGE SCALE GENOMIC DNA]</scope>
    <source>
        <strain evidence="13">TB1705</strain>
        <tissue evidence="13">Leaf</tissue>
    </source>
</reference>
<dbReference type="FunFam" id="1.10.510.10:FF:000479">
    <property type="entry name" value="Leucine-rich repeat receptor-like protein kinase"/>
    <property type="match status" value="1"/>
</dbReference>
<dbReference type="Proteomes" id="UP000541444">
    <property type="component" value="Unassembled WGS sequence"/>
</dbReference>
<dbReference type="InterPro" id="IPR001611">
    <property type="entry name" value="Leu-rich_rpt"/>
</dbReference>
<evidence type="ECO:0000256" key="3">
    <source>
        <dbReference type="ARBA" id="ARBA00022692"/>
    </source>
</evidence>
<dbReference type="Pfam" id="PF13855">
    <property type="entry name" value="LRR_8"/>
    <property type="match status" value="1"/>
</dbReference>
<feature type="signal peptide" evidence="11">
    <location>
        <begin position="1"/>
        <end position="25"/>
    </location>
</feature>
<dbReference type="PANTHER" id="PTHR48007">
    <property type="entry name" value="LEUCINE-RICH REPEAT RECEPTOR-LIKE PROTEIN KINASE PXC1"/>
    <property type="match status" value="1"/>
</dbReference>
<dbReference type="InterPro" id="IPR000719">
    <property type="entry name" value="Prot_kinase_dom"/>
</dbReference>
<dbReference type="FunFam" id="3.30.200.20:FF:000125">
    <property type="entry name" value="Protein STRUBBELIG-RECEPTOR FAMILY 8"/>
    <property type="match status" value="1"/>
</dbReference>
<dbReference type="AlphaFoldDB" id="A0A7J7MVH6"/>
<evidence type="ECO:0000256" key="1">
    <source>
        <dbReference type="ARBA" id="ARBA00004167"/>
    </source>
</evidence>
<dbReference type="GO" id="GO:0004672">
    <property type="term" value="F:protein kinase activity"/>
    <property type="evidence" value="ECO:0007669"/>
    <property type="project" value="InterPro"/>
</dbReference>
<dbReference type="GO" id="GO:0005524">
    <property type="term" value="F:ATP binding"/>
    <property type="evidence" value="ECO:0007669"/>
    <property type="project" value="InterPro"/>
</dbReference>
<evidence type="ECO:0000313" key="14">
    <source>
        <dbReference type="Proteomes" id="UP000541444"/>
    </source>
</evidence>
<evidence type="ECO:0000256" key="7">
    <source>
        <dbReference type="ARBA" id="ARBA00023136"/>
    </source>
</evidence>
<dbReference type="SUPFAM" id="SSF52058">
    <property type="entry name" value="L domain-like"/>
    <property type="match status" value="1"/>
</dbReference>
<sequence length="728" mass="80599">MAVSNLCVSLTVVIFLAVLTSPTSSWTDPSDVSALRDLYRSLNNPPQLIGWNSIGGDPCEESWKGISCSGSSVIFIKLNELELRGHFGNQLSNMLNLKQLDVSFNQIQGEIPMLLPPNATHIDLSFNNFSQSIPYSLTFMKHLHHLNFSHNSLSGPVGNVFSGLQNLRQMDLSYNNFSRDLPNSFENLKNLSGLFLQNNGFTGSVIYLANLHLTYLNIQNNHFSSVVPKQFQSIPNLWIGGNRFQFGADYPPWDFPEAIPGDLNSPPTTESSAIENYPSLGAGKSKKGRLTFGGIASMVGGIALVVTCAAAIIAIRIHKSRKSKLESSESDVSSFHDLPISTTTDRTFAAPTEDNLQSLPSRTLDMLGPRRLPPVRHSTTDYMHRRRSFSRKCKTPVTAKMYTVAELQCATNSFSEDNLLGEGSLGSVYKANFPDGKIFAVKNVNTVALSLHEEEQFLDVIWNVARLRHPNIVTLVGYCMEHGQHLLVYEYVPNWSLVNALHCNEYKHLPWSIRIKIALGVARALDYLHSACSPPVAHNNLKAANILLGDDLMPYLCDCGLNVLRPLTSNSVKLKASEMAVGCTGYTAPESSQPGTDKLKSDIFAFGVLLLELMTGRKPFDSSRPRDEQCLVKWASTRLHDHDSLEEMVDPVTKRMFTSKSLSRFADIITLCIQAEPEFRPTMSEVVEYLVRLIDRGMGDGAELEVLESSFKTLSGFNYSPLTSYASA</sequence>
<keyword evidence="5" id="KW-0677">Repeat</keyword>
<dbReference type="Pfam" id="PF13516">
    <property type="entry name" value="LRR_6"/>
    <property type="match status" value="1"/>
</dbReference>
<evidence type="ECO:0000256" key="5">
    <source>
        <dbReference type="ARBA" id="ARBA00022737"/>
    </source>
</evidence>
<keyword evidence="6 10" id="KW-1133">Transmembrane helix</keyword>
<evidence type="ECO:0000256" key="6">
    <source>
        <dbReference type="ARBA" id="ARBA00022989"/>
    </source>
</evidence>
<keyword evidence="9" id="KW-0325">Glycoprotein</keyword>
<dbReference type="InterPro" id="IPR032675">
    <property type="entry name" value="LRR_dom_sf"/>
</dbReference>
<keyword evidence="2" id="KW-0433">Leucine-rich repeat</keyword>
<dbReference type="PANTHER" id="PTHR48007:SF56">
    <property type="entry name" value="LOW QUALITY PROTEIN: PROTEIN STRUBBELIG-RECEPTOR FAMILY 2"/>
    <property type="match status" value="1"/>
</dbReference>
<accession>A0A7J7MVH6</accession>
<dbReference type="InterPro" id="IPR011009">
    <property type="entry name" value="Kinase-like_dom_sf"/>
</dbReference>
<dbReference type="SUPFAM" id="SSF56112">
    <property type="entry name" value="Protein kinase-like (PK-like)"/>
    <property type="match status" value="1"/>
</dbReference>
<feature type="domain" description="Protein kinase" evidence="12">
    <location>
        <begin position="414"/>
        <end position="693"/>
    </location>
</feature>
<comment type="caution">
    <text evidence="13">The sequence shown here is derived from an EMBL/GenBank/DDBJ whole genome shotgun (WGS) entry which is preliminary data.</text>
</comment>
<evidence type="ECO:0000256" key="10">
    <source>
        <dbReference type="SAM" id="Phobius"/>
    </source>
</evidence>
<feature type="transmembrane region" description="Helical" evidence="10">
    <location>
        <begin position="292"/>
        <end position="315"/>
    </location>
</feature>
<keyword evidence="8" id="KW-0675">Receptor</keyword>
<keyword evidence="3 10" id="KW-0812">Transmembrane</keyword>
<organism evidence="13 14">
    <name type="scientific">Kingdonia uniflora</name>
    <dbReference type="NCBI Taxonomy" id="39325"/>
    <lineage>
        <taxon>Eukaryota</taxon>
        <taxon>Viridiplantae</taxon>
        <taxon>Streptophyta</taxon>
        <taxon>Embryophyta</taxon>
        <taxon>Tracheophyta</taxon>
        <taxon>Spermatophyta</taxon>
        <taxon>Magnoliopsida</taxon>
        <taxon>Ranunculales</taxon>
        <taxon>Circaeasteraceae</taxon>
        <taxon>Kingdonia</taxon>
    </lineage>
</organism>
<dbReference type="GO" id="GO:0016020">
    <property type="term" value="C:membrane"/>
    <property type="evidence" value="ECO:0007669"/>
    <property type="project" value="UniProtKB-SubCell"/>
</dbReference>
<dbReference type="EMBL" id="JACGCM010001219">
    <property type="protein sequence ID" value="KAF6158802.1"/>
    <property type="molecule type" value="Genomic_DNA"/>
</dbReference>
<dbReference type="FunFam" id="3.80.10.10:FF:000062">
    <property type="entry name" value="protein STRUBBELIG-RECEPTOR FAMILY 3"/>
    <property type="match status" value="1"/>
</dbReference>
<proteinExistence type="predicted"/>
<dbReference type="OrthoDB" id="676979at2759"/>
<feature type="chain" id="PRO_5029829065" description="Protein kinase domain-containing protein" evidence="11">
    <location>
        <begin position="26"/>
        <end position="728"/>
    </location>
</feature>
<dbReference type="Gene3D" id="3.30.200.20">
    <property type="entry name" value="Phosphorylase Kinase, domain 1"/>
    <property type="match status" value="1"/>
</dbReference>
<dbReference type="Gene3D" id="3.80.10.10">
    <property type="entry name" value="Ribonuclease Inhibitor"/>
    <property type="match status" value="1"/>
</dbReference>
<gene>
    <name evidence="13" type="ORF">GIB67_040316</name>
</gene>
<dbReference type="Gene3D" id="1.10.510.10">
    <property type="entry name" value="Transferase(Phosphotransferase) domain 1"/>
    <property type="match status" value="1"/>
</dbReference>
<keyword evidence="7 10" id="KW-0472">Membrane</keyword>
<comment type="subcellular location">
    <subcellularLocation>
        <location evidence="1">Membrane</location>
        <topology evidence="1">Single-pass membrane protein</topology>
    </subcellularLocation>
</comment>
<dbReference type="Pfam" id="PF08263">
    <property type="entry name" value="LRRNT_2"/>
    <property type="match status" value="1"/>
</dbReference>